<dbReference type="AlphaFoldDB" id="A0A0C1ZC39"/>
<dbReference type="Proteomes" id="UP000031599">
    <property type="component" value="Unassembled WGS sequence"/>
</dbReference>
<sequence>MEAPGPQGAFTLEHTNGAASDLSWSAPEGHVFCRWYAEPERGDYLWIRLAQTPEQDGDAGPRLDIDVCRLSQRPSGRYEPMPAGAHGSHCSPDPGFAIWWHEGDDAFNNGAGPADPSCALEIQFDAASMTLTGEFACADLASAPHAETTEPKLQALGPVSVLAGRFRCDVQRMPPRPSS</sequence>
<dbReference type="EMBL" id="JMCC02000058">
    <property type="protein sequence ID" value="KIG15259.1"/>
    <property type="molecule type" value="Genomic_DNA"/>
</dbReference>
<accession>A0A0C1ZC39</accession>
<evidence type="ECO:0000313" key="2">
    <source>
        <dbReference type="Proteomes" id="UP000031599"/>
    </source>
</evidence>
<reference evidence="1 2" key="1">
    <citation type="submission" date="2014-12" db="EMBL/GenBank/DDBJ databases">
        <title>Genome assembly of Enhygromyxa salina DSM 15201.</title>
        <authorList>
            <person name="Sharma G."/>
            <person name="Subramanian S."/>
        </authorList>
    </citation>
    <scope>NUCLEOTIDE SEQUENCE [LARGE SCALE GENOMIC DNA]</scope>
    <source>
        <strain evidence="1 2">DSM 15201</strain>
    </source>
</reference>
<proteinExistence type="predicted"/>
<protein>
    <submittedName>
        <fullName evidence="1">Uncharacterized protein</fullName>
    </submittedName>
</protein>
<comment type="caution">
    <text evidence="1">The sequence shown here is derived from an EMBL/GenBank/DDBJ whole genome shotgun (WGS) entry which is preliminary data.</text>
</comment>
<organism evidence="1 2">
    <name type="scientific">Enhygromyxa salina</name>
    <dbReference type="NCBI Taxonomy" id="215803"/>
    <lineage>
        <taxon>Bacteria</taxon>
        <taxon>Pseudomonadati</taxon>
        <taxon>Myxococcota</taxon>
        <taxon>Polyangia</taxon>
        <taxon>Nannocystales</taxon>
        <taxon>Nannocystaceae</taxon>
        <taxon>Enhygromyxa</taxon>
    </lineage>
</organism>
<name>A0A0C1ZC39_9BACT</name>
<gene>
    <name evidence="1" type="ORF">DB30_05803</name>
</gene>
<evidence type="ECO:0000313" key="1">
    <source>
        <dbReference type="EMBL" id="KIG15259.1"/>
    </source>
</evidence>